<organism evidence="1 2">
    <name type="scientific">Gracilariopsis chorda</name>
    <dbReference type="NCBI Taxonomy" id="448386"/>
    <lineage>
        <taxon>Eukaryota</taxon>
        <taxon>Rhodophyta</taxon>
        <taxon>Florideophyceae</taxon>
        <taxon>Rhodymeniophycidae</taxon>
        <taxon>Gracilariales</taxon>
        <taxon>Gracilariaceae</taxon>
        <taxon>Gracilariopsis</taxon>
    </lineage>
</organism>
<dbReference type="AlphaFoldDB" id="A0A2V3IMW4"/>
<reference evidence="1 2" key="1">
    <citation type="journal article" date="2018" name="Mol. Biol. Evol.">
        <title>Analysis of the draft genome of the red seaweed Gracilariopsis chorda provides insights into genome size evolution in Rhodophyta.</title>
        <authorList>
            <person name="Lee J."/>
            <person name="Yang E.C."/>
            <person name="Graf L."/>
            <person name="Yang J.H."/>
            <person name="Qiu H."/>
            <person name="Zel Zion U."/>
            <person name="Chan C.X."/>
            <person name="Stephens T.G."/>
            <person name="Weber A.P.M."/>
            <person name="Boo G.H."/>
            <person name="Boo S.M."/>
            <person name="Kim K.M."/>
            <person name="Shin Y."/>
            <person name="Jung M."/>
            <person name="Lee S.J."/>
            <person name="Yim H.S."/>
            <person name="Lee J.H."/>
            <person name="Bhattacharya D."/>
            <person name="Yoon H.S."/>
        </authorList>
    </citation>
    <scope>NUCLEOTIDE SEQUENCE [LARGE SCALE GENOMIC DNA]</scope>
    <source>
        <strain evidence="1 2">SKKU-2015</strain>
        <tissue evidence="1">Whole body</tissue>
    </source>
</reference>
<protein>
    <submittedName>
        <fullName evidence="1">Uncharacterized protein</fullName>
    </submittedName>
</protein>
<evidence type="ECO:0000313" key="1">
    <source>
        <dbReference type="EMBL" id="PXF43431.1"/>
    </source>
</evidence>
<keyword evidence="2" id="KW-1185">Reference proteome</keyword>
<name>A0A2V3IMW4_9FLOR</name>
<evidence type="ECO:0000313" key="2">
    <source>
        <dbReference type="Proteomes" id="UP000247409"/>
    </source>
</evidence>
<comment type="caution">
    <text evidence="1">The sequence shown here is derived from an EMBL/GenBank/DDBJ whole genome shotgun (WGS) entry which is preliminary data.</text>
</comment>
<accession>A0A2V3IMW4</accession>
<sequence>MKEDAYTQFLTQITASERKMLANEVERAMKEACAATKTAQLARLLPKGTTVRITGLQRCAHLNERQGTVLGVFDGERIPLRVQMKDDAYEEVRVRLANLRPCKADNALTTRRHEIIETITNGPGVDEQDTPVAVLWLLNKGGNIGEGDLFATLCSKLTCMRENNASNPLQRERMTLKQVHEICKKERFELNPSRLCDKFGLPLLCYSNPSHPGKSNVLATYFTCNADTGLAPHDIFGPAMVIRLSPSTGEPVDFEYGEAVRAFGFINDLMEWYPSPPLCEGEGFPHFFKAIAACYPYYDTSCQMQLKGFIGRRKEVQLLDDGTLLKDPEHLMPLPSHVF</sequence>
<proteinExistence type="predicted"/>
<gene>
    <name evidence="1" type="ORF">BWQ96_06821</name>
</gene>
<dbReference type="Proteomes" id="UP000247409">
    <property type="component" value="Unassembled WGS sequence"/>
</dbReference>
<dbReference type="EMBL" id="NBIV01000125">
    <property type="protein sequence ID" value="PXF43431.1"/>
    <property type="molecule type" value="Genomic_DNA"/>
</dbReference>